<evidence type="ECO:0000256" key="4">
    <source>
        <dbReference type="ARBA" id="ARBA00023163"/>
    </source>
</evidence>
<keyword evidence="3 6" id="KW-0238">DNA-binding</keyword>
<proteinExistence type="predicted"/>
<dbReference type="InterPro" id="IPR036960">
    <property type="entry name" value="T-box_sf"/>
</dbReference>
<organism evidence="9 10">
    <name type="scientific">Folsomia candida</name>
    <name type="common">Springtail</name>
    <dbReference type="NCBI Taxonomy" id="158441"/>
    <lineage>
        <taxon>Eukaryota</taxon>
        <taxon>Metazoa</taxon>
        <taxon>Ecdysozoa</taxon>
        <taxon>Arthropoda</taxon>
        <taxon>Hexapoda</taxon>
        <taxon>Collembola</taxon>
        <taxon>Entomobryomorpha</taxon>
        <taxon>Isotomoidea</taxon>
        <taxon>Isotomidae</taxon>
        <taxon>Proisotominae</taxon>
        <taxon>Folsomia</taxon>
    </lineage>
</organism>
<dbReference type="GO" id="GO:0045893">
    <property type="term" value="P:positive regulation of DNA-templated transcription"/>
    <property type="evidence" value="ECO:0007669"/>
    <property type="project" value="InterPro"/>
</dbReference>
<keyword evidence="2" id="KW-0805">Transcription regulation</keyword>
<reference evidence="9 10" key="1">
    <citation type="submission" date="2015-12" db="EMBL/GenBank/DDBJ databases">
        <title>The genome of Folsomia candida.</title>
        <authorList>
            <person name="Faddeeva A."/>
            <person name="Derks M.F."/>
            <person name="Anvar Y."/>
            <person name="Smit S."/>
            <person name="Van Straalen N."/>
            <person name="Roelofs D."/>
        </authorList>
    </citation>
    <scope>NUCLEOTIDE SEQUENCE [LARGE SCALE GENOMIC DNA]</scope>
    <source>
        <strain evidence="9 10">VU population</strain>
        <tissue evidence="9">Whole body</tissue>
    </source>
</reference>
<keyword evidence="5 6" id="KW-0539">Nucleus</keyword>
<dbReference type="Pfam" id="PF00907">
    <property type="entry name" value="T-box"/>
    <property type="match status" value="1"/>
</dbReference>
<dbReference type="GO" id="GO:0005634">
    <property type="term" value="C:nucleus"/>
    <property type="evidence" value="ECO:0007669"/>
    <property type="project" value="UniProtKB-SubCell"/>
</dbReference>
<evidence type="ECO:0000259" key="8">
    <source>
        <dbReference type="PROSITE" id="PS50252"/>
    </source>
</evidence>
<feature type="domain" description="T-box" evidence="8">
    <location>
        <begin position="251"/>
        <end position="433"/>
    </location>
</feature>
<feature type="compositionally biased region" description="Low complexity" evidence="7">
    <location>
        <begin position="496"/>
        <end position="509"/>
    </location>
</feature>
<dbReference type="EMBL" id="LNIX01000048">
    <property type="protein sequence ID" value="OXA38168.1"/>
    <property type="molecule type" value="Genomic_DNA"/>
</dbReference>
<dbReference type="InterPro" id="IPR018186">
    <property type="entry name" value="TF_T-box_CS"/>
</dbReference>
<feature type="region of interest" description="Disordered" evidence="7">
    <location>
        <begin position="216"/>
        <end position="239"/>
    </location>
</feature>
<dbReference type="Proteomes" id="UP000198287">
    <property type="component" value="Unassembled WGS sequence"/>
</dbReference>
<dbReference type="GO" id="GO:0000981">
    <property type="term" value="F:DNA-binding transcription factor activity, RNA polymerase II-specific"/>
    <property type="evidence" value="ECO:0007669"/>
    <property type="project" value="TreeGrafter"/>
</dbReference>
<evidence type="ECO:0000256" key="7">
    <source>
        <dbReference type="SAM" id="MobiDB-lite"/>
    </source>
</evidence>
<feature type="compositionally biased region" description="Low complexity" evidence="7">
    <location>
        <begin position="458"/>
        <end position="480"/>
    </location>
</feature>
<feature type="region of interest" description="Disordered" evidence="7">
    <location>
        <begin position="450"/>
        <end position="539"/>
    </location>
</feature>
<name>A0A226D039_FOLCA</name>
<dbReference type="InterPro" id="IPR046360">
    <property type="entry name" value="T-box_DNA-bd"/>
</dbReference>
<keyword evidence="4" id="KW-0804">Transcription</keyword>
<feature type="compositionally biased region" description="Acidic residues" evidence="7">
    <location>
        <begin position="29"/>
        <end position="38"/>
    </location>
</feature>
<gene>
    <name evidence="9" type="ORF">Fcan01_27085</name>
</gene>
<dbReference type="InterPro" id="IPR008967">
    <property type="entry name" value="p53-like_TF_DNA-bd_sf"/>
</dbReference>
<dbReference type="GO" id="GO:0000978">
    <property type="term" value="F:RNA polymerase II cis-regulatory region sequence-specific DNA binding"/>
    <property type="evidence" value="ECO:0007669"/>
    <property type="project" value="InterPro"/>
</dbReference>
<evidence type="ECO:0000256" key="5">
    <source>
        <dbReference type="ARBA" id="ARBA00023242"/>
    </source>
</evidence>
<dbReference type="SUPFAM" id="SSF49417">
    <property type="entry name" value="p53-like transcription factors"/>
    <property type="match status" value="1"/>
</dbReference>
<dbReference type="CDD" id="cd20187">
    <property type="entry name" value="T-box_TBX1_10-like"/>
    <property type="match status" value="1"/>
</dbReference>
<comment type="subcellular location">
    <subcellularLocation>
        <location evidence="1 6">Nucleus</location>
    </subcellularLocation>
</comment>
<feature type="compositionally biased region" description="Low complexity" evidence="7">
    <location>
        <begin position="528"/>
        <end position="537"/>
    </location>
</feature>
<evidence type="ECO:0000313" key="10">
    <source>
        <dbReference type="Proteomes" id="UP000198287"/>
    </source>
</evidence>
<dbReference type="FunFam" id="2.60.40.820:FF:000006">
    <property type="entry name" value="T-box transcription factor"/>
    <property type="match status" value="1"/>
</dbReference>
<dbReference type="PROSITE" id="PS50252">
    <property type="entry name" value="TBOX_3"/>
    <property type="match status" value="1"/>
</dbReference>
<sequence>MSYLRNISAPSKGGGDNNSISNHVESLEDDICSSEGDDASSPNHPQTVQFSTSSLGHIYLCNSYNNNNSAGGGGGGGGSPQPHPLLIPAPHSFQNLSRSLHHNQSQYSSFSDGKVVGGLIVPNGGDFCGDWIPPHHTTTTSYTSPMREMEACLLTAGKAKASTPTGTSGSNQSACSASATNQGPCFGQSSQKSTHRLGTGSSTTMGLTMARFVGGRHKGKGSMNSGGGSNGGSNSPKLPIHDKLINVSATLEMKTLWDEFHELGTEMIVTKAGRRMFPTYQVRLFGMDPLSDYMLIMDFVPVDDKRYRYAFHSSSWIVAGKADPNSPPRIHVHPDSPTKGTHWMKQVVSFDKLKLTNNQLDDNGHIILNSMHRYQPRFHVVLVNGKSEDVSQTENFKTFVFTETKFTAVTAYQNHRITQLKIASNPFAKGFRDCDPDDCSVVEGLGHQAVGTSNQPHSSSSTSTISTPTPIVATSSAPSTLTNVDSPLGFCGGGDHSQVQQQQHVPSSSDRTSAASHHHNHLTSIVPSSTSSSSSSSLCNGGNFPQHFHPLCVSPPTPEGGVIKDPLCKGKSSRVEERDELGSVRGDEGFIIGKNYREFSQPYGGEVSQYGPVSYFPHNYPKLRNFIAQSPYDTHSMYNTYSLYRHAKVPSNSSE</sequence>
<protein>
    <submittedName>
        <fullName evidence="9">T-box transcription factor TBX1</fullName>
    </submittedName>
</protein>
<keyword evidence="10" id="KW-1185">Reference proteome</keyword>
<feature type="region of interest" description="Disordered" evidence="7">
    <location>
        <begin position="1"/>
        <end position="22"/>
    </location>
</feature>
<evidence type="ECO:0000256" key="2">
    <source>
        <dbReference type="ARBA" id="ARBA00023015"/>
    </source>
</evidence>
<dbReference type="PRINTS" id="PR00937">
    <property type="entry name" value="TBOX"/>
</dbReference>
<evidence type="ECO:0000256" key="1">
    <source>
        <dbReference type="ARBA" id="ARBA00004123"/>
    </source>
</evidence>
<dbReference type="PROSITE" id="PS01283">
    <property type="entry name" value="TBOX_1"/>
    <property type="match status" value="1"/>
</dbReference>
<dbReference type="OrthoDB" id="7442607at2759"/>
<dbReference type="Gene3D" id="2.60.40.820">
    <property type="entry name" value="Transcription factor, T-box"/>
    <property type="match status" value="1"/>
</dbReference>
<feature type="region of interest" description="Disordered" evidence="7">
    <location>
        <begin position="29"/>
        <end position="48"/>
    </location>
</feature>
<dbReference type="GO" id="GO:0000785">
    <property type="term" value="C:chromatin"/>
    <property type="evidence" value="ECO:0007669"/>
    <property type="project" value="TreeGrafter"/>
</dbReference>
<evidence type="ECO:0000313" key="9">
    <source>
        <dbReference type="EMBL" id="OXA38168.1"/>
    </source>
</evidence>
<dbReference type="PANTHER" id="PTHR11267:SF195">
    <property type="entry name" value="OPTOMOTOR-BLIND-RELATED-GENE-1, ISOFORM A"/>
    <property type="match status" value="1"/>
</dbReference>
<comment type="caution">
    <text evidence="9">The sequence shown here is derived from an EMBL/GenBank/DDBJ whole genome shotgun (WGS) entry which is preliminary data.</text>
</comment>
<comment type="caution">
    <text evidence="6">Lacks conserved residue(s) required for the propagation of feature annotation.</text>
</comment>
<feature type="compositionally biased region" description="Polar residues" evidence="7">
    <location>
        <begin position="162"/>
        <end position="192"/>
    </location>
</feature>
<evidence type="ECO:0000256" key="3">
    <source>
        <dbReference type="ARBA" id="ARBA00023125"/>
    </source>
</evidence>
<dbReference type="InterPro" id="IPR001699">
    <property type="entry name" value="TF_T-box"/>
</dbReference>
<accession>A0A226D039</accession>
<dbReference type="AlphaFoldDB" id="A0A226D039"/>
<dbReference type="PANTHER" id="PTHR11267">
    <property type="entry name" value="T-BOX PROTEIN-RELATED"/>
    <property type="match status" value="1"/>
</dbReference>
<feature type="region of interest" description="Disordered" evidence="7">
    <location>
        <begin position="71"/>
        <end position="90"/>
    </location>
</feature>
<dbReference type="SMART" id="SM00425">
    <property type="entry name" value="TBOX"/>
    <property type="match status" value="1"/>
</dbReference>
<feature type="region of interest" description="Disordered" evidence="7">
    <location>
        <begin position="160"/>
        <end position="201"/>
    </location>
</feature>
<dbReference type="GO" id="GO:0001708">
    <property type="term" value="P:cell fate specification"/>
    <property type="evidence" value="ECO:0007669"/>
    <property type="project" value="TreeGrafter"/>
</dbReference>
<evidence type="ECO:0000256" key="6">
    <source>
        <dbReference type="PROSITE-ProRule" id="PRU00201"/>
    </source>
</evidence>
<dbReference type="PROSITE" id="PS01264">
    <property type="entry name" value="TBOX_2"/>
    <property type="match status" value="1"/>
</dbReference>
<dbReference type="STRING" id="158441.A0A226D039"/>